<accession>A0A6J6JEQ4</accession>
<dbReference type="EMBL" id="CAEZVN010000078">
    <property type="protein sequence ID" value="CAB4635552.1"/>
    <property type="molecule type" value="Genomic_DNA"/>
</dbReference>
<sequence>MDIKIGIRDSNREISFESAQSASEVEAAVAAVLEGGAKVLKLTDNKGRRFIVPTDALGYVEIGAEEARRVGFIA</sequence>
<protein>
    <submittedName>
        <fullName evidence="1">Unannotated protein</fullName>
    </submittedName>
</protein>
<reference evidence="1" key="1">
    <citation type="submission" date="2020-05" db="EMBL/GenBank/DDBJ databases">
        <authorList>
            <person name="Chiriac C."/>
            <person name="Salcher M."/>
            <person name="Ghai R."/>
            <person name="Kavagutti S V."/>
        </authorList>
    </citation>
    <scope>NUCLEOTIDE SEQUENCE</scope>
</reference>
<proteinExistence type="predicted"/>
<evidence type="ECO:0000313" key="1">
    <source>
        <dbReference type="EMBL" id="CAB4635552.1"/>
    </source>
</evidence>
<gene>
    <name evidence="1" type="ORF">UFOPK2001_00816</name>
</gene>
<name>A0A6J6JEQ4_9ZZZZ</name>
<dbReference type="Pfam" id="PF11305">
    <property type="entry name" value="DUF3107"/>
    <property type="match status" value="1"/>
</dbReference>
<organism evidence="1">
    <name type="scientific">freshwater metagenome</name>
    <dbReference type="NCBI Taxonomy" id="449393"/>
    <lineage>
        <taxon>unclassified sequences</taxon>
        <taxon>metagenomes</taxon>
        <taxon>ecological metagenomes</taxon>
    </lineage>
</organism>
<dbReference type="InterPro" id="IPR021456">
    <property type="entry name" value="DUF3107"/>
</dbReference>
<dbReference type="AlphaFoldDB" id="A0A6J6JEQ4"/>